<gene>
    <name evidence="3" type="ORF">IW19_09445</name>
</gene>
<dbReference type="SUPFAM" id="SSF48452">
    <property type="entry name" value="TPR-like"/>
    <property type="match status" value="1"/>
</dbReference>
<feature type="region of interest" description="Disordered" evidence="1">
    <location>
        <begin position="25"/>
        <end position="65"/>
    </location>
</feature>
<evidence type="ECO:0000256" key="2">
    <source>
        <dbReference type="SAM" id="SignalP"/>
    </source>
</evidence>
<evidence type="ECO:0000256" key="1">
    <source>
        <dbReference type="SAM" id="MobiDB-lite"/>
    </source>
</evidence>
<name>A0A085ZMR3_9FLAO</name>
<dbReference type="STRING" id="362418.IW19_09445"/>
<dbReference type="eggNOG" id="ENOG5033T6V">
    <property type="taxonomic scope" value="Bacteria"/>
</dbReference>
<keyword evidence="2" id="KW-0732">Signal</keyword>
<organism evidence="3 4">
    <name type="scientific">Flavobacterium reichenbachii</name>
    <dbReference type="NCBI Taxonomy" id="362418"/>
    <lineage>
        <taxon>Bacteria</taxon>
        <taxon>Pseudomonadati</taxon>
        <taxon>Bacteroidota</taxon>
        <taxon>Flavobacteriia</taxon>
        <taxon>Flavobacteriales</taxon>
        <taxon>Flavobacteriaceae</taxon>
        <taxon>Flavobacterium</taxon>
    </lineage>
</organism>
<evidence type="ECO:0000313" key="4">
    <source>
        <dbReference type="Proteomes" id="UP000028715"/>
    </source>
</evidence>
<dbReference type="EMBL" id="JPRL01000001">
    <property type="protein sequence ID" value="KFF05727.1"/>
    <property type="molecule type" value="Genomic_DNA"/>
</dbReference>
<proteinExistence type="predicted"/>
<evidence type="ECO:0000313" key="3">
    <source>
        <dbReference type="EMBL" id="KFF05727.1"/>
    </source>
</evidence>
<dbReference type="OrthoDB" id="1272855at2"/>
<dbReference type="InterPro" id="IPR032578">
    <property type="entry name" value="DUF4919"/>
</dbReference>
<dbReference type="Proteomes" id="UP000028715">
    <property type="component" value="Unassembled WGS sequence"/>
</dbReference>
<dbReference type="Gene3D" id="1.25.40.10">
    <property type="entry name" value="Tetratricopeptide repeat domain"/>
    <property type="match status" value="1"/>
</dbReference>
<feature type="chain" id="PRO_5001801485" description="Tetratricopeptide repeat protein" evidence="2">
    <location>
        <begin position="23"/>
        <end position="273"/>
    </location>
</feature>
<protein>
    <recommendedName>
        <fullName evidence="5">Tetratricopeptide repeat protein</fullName>
    </recommendedName>
</protein>
<accession>A0A085ZMR3</accession>
<sequence>MKNKYYLIYIICFVVNLSYSQAPLPPSPPKQNAKDLIYGDPQGKDKNQKSGVQVSKVKTSTKVSEDSSQKSAQKFNIAISESTNPNSVYYCKNIEALIQKGDTTAITDAQILSLTKYKIYTNTINPNNLDSLASKVYKLNEAKKYDEAIAVAKEILNQSPNNITGHKELAFAYKKLGNTELANLHFLMMAKIIKSVFKYGEGNRESPYILNNFFEGISIYEAKFGLFPQKTRLILTKEKVLLGGYDSYHIMRFANLTHWFPMLKEGDYKIELN</sequence>
<dbReference type="AlphaFoldDB" id="A0A085ZMR3"/>
<keyword evidence="4" id="KW-1185">Reference proteome</keyword>
<dbReference type="InterPro" id="IPR011990">
    <property type="entry name" value="TPR-like_helical_dom_sf"/>
</dbReference>
<reference evidence="3 4" key="1">
    <citation type="submission" date="2014-07" db="EMBL/GenBank/DDBJ databases">
        <title>Genome of Flavobacterium reichenbachii LMG 25512.</title>
        <authorList>
            <person name="Stropko S.J."/>
            <person name="Pipes S.E."/>
            <person name="Newman J.D."/>
        </authorList>
    </citation>
    <scope>NUCLEOTIDE SEQUENCE [LARGE SCALE GENOMIC DNA]</scope>
    <source>
        <strain evidence="3 4">LMG 25512</strain>
    </source>
</reference>
<dbReference type="Pfam" id="PF16266">
    <property type="entry name" value="DUF4919"/>
    <property type="match status" value="1"/>
</dbReference>
<feature type="compositionally biased region" description="Low complexity" evidence="1">
    <location>
        <begin position="49"/>
        <end position="62"/>
    </location>
</feature>
<dbReference type="RefSeq" id="WP_035683389.1">
    <property type="nucleotide sequence ID" value="NZ_JPRL01000001.1"/>
</dbReference>
<comment type="caution">
    <text evidence="3">The sequence shown here is derived from an EMBL/GenBank/DDBJ whole genome shotgun (WGS) entry which is preliminary data.</text>
</comment>
<evidence type="ECO:0008006" key="5">
    <source>
        <dbReference type="Google" id="ProtNLM"/>
    </source>
</evidence>
<feature type="signal peptide" evidence="2">
    <location>
        <begin position="1"/>
        <end position="22"/>
    </location>
</feature>